<comment type="caution">
    <text evidence="12">The sequence shown here is derived from an EMBL/GenBank/DDBJ whole genome shotgun (WGS) entry which is preliminary data.</text>
</comment>
<dbReference type="Proteomes" id="UP000604661">
    <property type="component" value="Unassembled WGS sequence"/>
</dbReference>
<feature type="signal peptide" evidence="10">
    <location>
        <begin position="1"/>
        <end position="25"/>
    </location>
</feature>
<dbReference type="PANTHER" id="PTHR34688:SF2">
    <property type="entry name" value="CYTOCHROME C6, CHLOROPLASTIC"/>
    <property type="match status" value="1"/>
</dbReference>
<dbReference type="RefSeq" id="WP_190900250.1">
    <property type="nucleotide sequence ID" value="NZ_JACJTE010000135.1"/>
</dbReference>
<organism evidence="12 13">
    <name type="scientific">Nostoc linckia FACHB-391</name>
    <dbReference type="NCBI Taxonomy" id="2692906"/>
    <lineage>
        <taxon>Bacteria</taxon>
        <taxon>Bacillati</taxon>
        <taxon>Cyanobacteriota</taxon>
        <taxon>Cyanophyceae</taxon>
        <taxon>Nostocales</taxon>
        <taxon>Nostocaceae</taxon>
        <taxon>Nostoc</taxon>
    </lineage>
</organism>
<dbReference type="PROSITE" id="PS51007">
    <property type="entry name" value="CYTC"/>
    <property type="match status" value="1"/>
</dbReference>
<feature type="domain" description="Cytochrome c" evidence="11">
    <location>
        <begin position="26"/>
        <end position="106"/>
    </location>
</feature>
<dbReference type="PANTHER" id="PTHR34688">
    <property type="entry name" value="CYTOCHROME C6, CHLOROPLASTIC"/>
    <property type="match status" value="1"/>
</dbReference>
<sequence length="111" mass="12235">MKNLLALVLVTFLLLISTFTLPASAVDTANGEQIFSVHCAGCHINGSNIVRRGKNLKKQALKKYGMDSIEAVTSIITNGKNNMSAYKERLNEQQIKDVAAYVLEQAEKGWH</sequence>
<protein>
    <submittedName>
        <fullName evidence="12">C-type cytochrome</fullName>
    </submittedName>
</protein>
<dbReference type="Pfam" id="PF13442">
    <property type="entry name" value="Cytochrome_CBB3"/>
    <property type="match status" value="1"/>
</dbReference>
<evidence type="ECO:0000256" key="2">
    <source>
        <dbReference type="ARBA" id="ARBA00009650"/>
    </source>
</evidence>
<evidence type="ECO:0000256" key="7">
    <source>
        <dbReference type="ARBA" id="ARBA00023004"/>
    </source>
</evidence>
<keyword evidence="13" id="KW-1185">Reference proteome</keyword>
<evidence type="ECO:0000256" key="10">
    <source>
        <dbReference type="SAM" id="SignalP"/>
    </source>
</evidence>
<feature type="chain" id="PRO_5046425774" evidence="10">
    <location>
        <begin position="26"/>
        <end position="111"/>
    </location>
</feature>
<evidence type="ECO:0000256" key="4">
    <source>
        <dbReference type="ARBA" id="ARBA00022617"/>
    </source>
</evidence>
<dbReference type="EMBL" id="JACJTE010000135">
    <property type="protein sequence ID" value="MBD2566039.1"/>
    <property type="molecule type" value="Genomic_DNA"/>
</dbReference>
<evidence type="ECO:0000256" key="3">
    <source>
        <dbReference type="ARBA" id="ARBA00022448"/>
    </source>
</evidence>
<dbReference type="InterPro" id="IPR023655">
    <property type="entry name" value="Cyt_C6"/>
</dbReference>
<keyword evidence="4 9" id="KW-0349">Heme</keyword>
<name>A0ABR8F8H0_NOSLI</name>
<evidence type="ECO:0000256" key="8">
    <source>
        <dbReference type="ARBA" id="ARBA00023078"/>
    </source>
</evidence>
<evidence type="ECO:0000259" key="11">
    <source>
        <dbReference type="PROSITE" id="PS51007"/>
    </source>
</evidence>
<keyword evidence="8" id="KW-0793">Thylakoid</keyword>
<dbReference type="SUPFAM" id="SSF46626">
    <property type="entry name" value="Cytochrome c"/>
    <property type="match status" value="1"/>
</dbReference>
<keyword evidence="10" id="KW-0732">Signal</keyword>
<keyword evidence="5 9" id="KW-0479">Metal-binding</keyword>
<evidence type="ECO:0000256" key="6">
    <source>
        <dbReference type="ARBA" id="ARBA00022982"/>
    </source>
</evidence>
<proteinExistence type="inferred from homology"/>
<keyword evidence="7 9" id="KW-0408">Iron</keyword>
<evidence type="ECO:0000256" key="9">
    <source>
        <dbReference type="PROSITE-ProRule" id="PRU00433"/>
    </source>
</evidence>
<dbReference type="InterPro" id="IPR036909">
    <property type="entry name" value="Cyt_c-like_dom_sf"/>
</dbReference>
<keyword evidence="3" id="KW-0813">Transport</keyword>
<reference evidence="12 13" key="1">
    <citation type="journal article" date="2020" name="ISME J.">
        <title>Comparative genomics reveals insights into cyanobacterial evolution and habitat adaptation.</title>
        <authorList>
            <person name="Chen M.Y."/>
            <person name="Teng W.K."/>
            <person name="Zhao L."/>
            <person name="Hu C.X."/>
            <person name="Zhou Y.K."/>
            <person name="Han B.P."/>
            <person name="Song L.R."/>
            <person name="Shu W.S."/>
        </authorList>
    </citation>
    <scope>NUCLEOTIDE SEQUENCE [LARGE SCALE GENOMIC DNA]</scope>
    <source>
        <strain evidence="12 13">FACHB-391</strain>
    </source>
</reference>
<dbReference type="InterPro" id="IPR009056">
    <property type="entry name" value="Cyt_c-like_dom"/>
</dbReference>
<evidence type="ECO:0000256" key="5">
    <source>
        <dbReference type="ARBA" id="ARBA00022723"/>
    </source>
</evidence>
<evidence type="ECO:0000313" key="12">
    <source>
        <dbReference type="EMBL" id="MBD2566039.1"/>
    </source>
</evidence>
<dbReference type="InterPro" id="IPR008168">
    <property type="entry name" value="Cyt_C_IC"/>
</dbReference>
<dbReference type="Gene3D" id="1.10.760.10">
    <property type="entry name" value="Cytochrome c-like domain"/>
    <property type="match status" value="1"/>
</dbReference>
<keyword evidence="6" id="KW-0249">Electron transport</keyword>
<gene>
    <name evidence="12" type="ORF">H6G95_36965</name>
</gene>
<comment type="similarity">
    <text evidence="2">Belongs to the cytochrome c family. PetJ subfamily.</text>
</comment>
<accession>A0ABR8F8H0</accession>
<dbReference type="PRINTS" id="PR00605">
    <property type="entry name" value="CYTCHROMECIC"/>
</dbReference>
<comment type="subcellular location">
    <subcellularLocation>
        <location evidence="1">Cellular thylakoid lumen</location>
    </subcellularLocation>
</comment>
<evidence type="ECO:0000256" key="1">
    <source>
        <dbReference type="ARBA" id="ARBA00004518"/>
    </source>
</evidence>
<evidence type="ECO:0000313" key="13">
    <source>
        <dbReference type="Proteomes" id="UP000604661"/>
    </source>
</evidence>
<dbReference type="NCBIfam" id="NF045930">
    <property type="entry name" value="Cytc6PetJCyano"/>
    <property type="match status" value="1"/>
</dbReference>